<evidence type="ECO:0000313" key="3">
    <source>
        <dbReference type="Proteomes" id="UP000054337"/>
    </source>
</evidence>
<name>W7EJT6_BIPV3</name>
<dbReference type="RefSeq" id="XP_014557982.1">
    <property type="nucleotide sequence ID" value="XM_014702496.1"/>
</dbReference>
<evidence type="ECO:0000313" key="2">
    <source>
        <dbReference type="EMBL" id="EUN28386.1"/>
    </source>
</evidence>
<dbReference type="GeneID" id="26260093"/>
<feature type="compositionally biased region" description="Polar residues" evidence="1">
    <location>
        <begin position="18"/>
        <end position="28"/>
    </location>
</feature>
<sequence length="113" mass="12076">VNSPTTALSLAREKNPISRCSQPHSLPASQPAPPVSWVRPSLSLARVLVRSCLLRRPSLPSPRTTTSLYRVAPSLLVTRSEDASAPLSPGCPRLLPALLLPSHPGASRRTTLD</sequence>
<feature type="non-terminal residue" evidence="2">
    <location>
        <position position="1"/>
    </location>
</feature>
<reference evidence="2 3" key="1">
    <citation type="journal article" date="2013" name="PLoS Genet.">
        <title>Comparative genome structure, secondary metabolite, and effector coding capacity across Cochliobolus pathogens.</title>
        <authorList>
            <person name="Condon B.J."/>
            <person name="Leng Y."/>
            <person name="Wu D."/>
            <person name="Bushley K.E."/>
            <person name="Ohm R.A."/>
            <person name="Otillar R."/>
            <person name="Martin J."/>
            <person name="Schackwitz W."/>
            <person name="Grimwood J."/>
            <person name="MohdZainudin N."/>
            <person name="Xue C."/>
            <person name="Wang R."/>
            <person name="Manning V.A."/>
            <person name="Dhillon B."/>
            <person name="Tu Z.J."/>
            <person name="Steffenson B.J."/>
            <person name="Salamov A."/>
            <person name="Sun H."/>
            <person name="Lowry S."/>
            <person name="LaButti K."/>
            <person name="Han J."/>
            <person name="Copeland A."/>
            <person name="Lindquist E."/>
            <person name="Barry K."/>
            <person name="Schmutz J."/>
            <person name="Baker S.E."/>
            <person name="Ciuffetti L.M."/>
            <person name="Grigoriev I.V."/>
            <person name="Zhong S."/>
            <person name="Turgeon B.G."/>
        </authorList>
    </citation>
    <scope>NUCLEOTIDE SEQUENCE [LARGE SCALE GENOMIC DNA]</scope>
    <source>
        <strain evidence="2 3">FI3</strain>
    </source>
</reference>
<organism evidence="2 3">
    <name type="scientific">Bipolaris victoriae (strain FI3)</name>
    <name type="common">Victoria blight of oats agent</name>
    <name type="synonym">Cochliobolus victoriae</name>
    <dbReference type="NCBI Taxonomy" id="930091"/>
    <lineage>
        <taxon>Eukaryota</taxon>
        <taxon>Fungi</taxon>
        <taxon>Dikarya</taxon>
        <taxon>Ascomycota</taxon>
        <taxon>Pezizomycotina</taxon>
        <taxon>Dothideomycetes</taxon>
        <taxon>Pleosporomycetidae</taxon>
        <taxon>Pleosporales</taxon>
        <taxon>Pleosporineae</taxon>
        <taxon>Pleosporaceae</taxon>
        <taxon>Bipolaris</taxon>
    </lineage>
</organism>
<dbReference type="HOGENOM" id="CLU_2139327_0_0_1"/>
<feature type="region of interest" description="Disordered" evidence="1">
    <location>
        <begin position="1"/>
        <end position="34"/>
    </location>
</feature>
<keyword evidence="3" id="KW-1185">Reference proteome</keyword>
<dbReference type="EMBL" id="KI968721">
    <property type="protein sequence ID" value="EUN28386.1"/>
    <property type="molecule type" value="Genomic_DNA"/>
</dbReference>
<protein>
    <submittedName>
        <fullName evidence="2">Uncharacterized protein</fullName>
    </submittedName>
</protein>
<gene>
    <name evidence="2" type="ORF">COCVIDRAFT_95713</name>
</gene>
<proteinExistence type="predicted"/>
<accession>W7EJT6</accession>
<evidence type="ECO:0000256" key="1">
    <source>
        <dbReference type="SAM" id="MobiDB-lite"/>
    </source>
</evidence>
<dbReference type="AlphaFoldDB" id="W7EJT6"/>
<dbReference type="Proteomes" id="UP000054337">
    <property type="component" value="Unassembled WGS sequence"/>
</dbReference>